<sequence>MKYKIKDLLLNYEIVGHGKPVIMLHGYAADHRLMMGCMEPIFKNRENYKRIYIDLPGMGESNSGEWINNVDIILDIIIKFIKNIIPNEKFIIAGESYGGYVSRGIIYKMADMVDGILLICPVIIPNMKDRNLPERVVLIKDDDLLAKLSPNDAKGFGQMLTIQNKRTYRRYEVEVASGVKAADHDFLKKLKRNGFKFTFDVDKINAKFDKPALILLGHQDSRVGYKDAWCIIDNYPRATFSILDGAGHNLQIEQEKLFNCLVNEWLDRIEKFKQRKL</sequence>
<dbReference type="InterPro" id="IPR050266">
    <property type="entry name" value="AB_hydrolase_sf"/>
</dbReference>
<dbReference type="OrthoDB" id="9775557at2"/>
<reference evidence="2 3" key="1">
    <citation type="journal article" date="2015" name="Genome Announc.">
        <title>Draft Genome Sequence of Clostridium tyrobutyricum Strain DIVETGP, Isolated from Cow's Milk for Grana Padano Production.</title>
        <authorList>
            <person name="Soggiu A."/>
            <person name="Piras C."/>
            <person name="Gaiarsa S."/>
            <person name="Sassera D."/>
            <person name="Roncada P."/>
            <person name="Bendixen E."/>
            <person name="Brasca M."/>
            <person name="Bonizzi L."/>
        </authorList>
    </citation>
    <scope>NUCLEOTIDE SEQUENCE [LARGE SCALE GENOMIC DNA]</scope>
    <source>
        <strain evidence="2 3">DIVETGP</strain>
    </source>
</reference>
<organism evidence="2 3">
    <name type="scientific">Clostridium tyrobutyricum DIVETGP</name>
    <dbReference type="NCBI Taxonomy" id="1408889"/>
    <lineage>
        <taxon>Bacteria</taxon>
        <taxon>Bacillati</taxon>
        <taxon>Bacillota</taxon>
        <taxon>Clostridia</taxon>
        <taxon>Eubacteriales</taxon>
        <taxon>Clostridiaceae</taxon>
        <taxon>Clostridium</taxon>
    </lineage>
</organism>
<feature type="domain" description="AB hydrolase-1" evidence="1">
    <location>
        <begin position="19"/>
        <end position="253"/>
    </location>
</feature>
<evidence type="ECO:0000313" key="3">
    <source>
        <dbReference type="Proteomes" id="UP000019482"/>
    </source>
</evidence>
<keyword evidence="2" id="KW-0378">Hydrolase</keyword>
<dbReference type="PANTHER" id="PTHR43798">
    <property type="entry name" value="MONOACYLGLYCEROL LIPASE"/>
    <property type="match status" value="1"/>
</dbReference>
<name>W6NMB2_CLOTY</name>
<evidence type="ECO:0000313" key="2">
    <source>
        <dbReference type="EMBL" id="CDL92957.1"/>
    </source>
</evidence>
<keyword evidence="3" id="KW-1185">Reference proteome</keyword>
<dbReference type="InterPro" id="IPR029058">
    <property type="entry name" value="AB_hydrolase_fold"/>
</dbReference>
<dbReference type="InterPro" id="IPR000073">
    <property type="entry name" value="AB_hydrolase_1"/>
</dbReference>
<proteinExistence type="predicted"/>
<protein>
    <submittedName>
        <fullName evidence="2">Hydrolase, alpha/beta fold family</fullName>
    </submittedName>
</protein>
<accession>W6NMB2</accession>
<dbReference type="GeneID" id="29419154"/>
<comment type="caution">
    <text evidence="2">The sequence shown here is derived from an EMBL/GenBank/DDBJ whole genome shotgun (WGS) entry which is preliminary data.</text>
</comment>
<dbReference type="PANTHER" id="PTHR43798:SF6">
    <property type="entry name" value="HYDROLASE, PUTATIVE (AFU_ORTHOLOGUE AFUA_4G13070)-RELATED"/>
    <property type="match status" value="1"/>
</dbReference>
<dbReference type="RefSeq" id="WP_017896024.1">
    <property type="nucleotide sequence ID" value="NZ_CBXI010000045.1"/>
</dbReference>
<dbReference type="AlphaFoldDB" id="W6NMB2"/>
<dbReference type="Pfam" id="PF00561">
    <property type="entry name" value="Abhydrolase_1"/>
    <property type="match status" value="1"/>
</dbReference>
<dbReference type="Proteomes" id="UP000019482">
    <property type="component" value="Unassembled WGS sequence"/>
</dbReference>
<gene>
    <name evidence="2" type="ORF">CTDIVETGP_3027</name>
</gene>
<dbReference type="Gene3D" id="3.40.50.1820">
    <property type="entry name" value="alpha/beta hydrolase"/>
    <property type="match status" value="1"/>
</dbReference>
<dbReference type="SUPFAM" id="SSF53474">
    <property type="entry name" value="alpha/beta-Hydrolases"/>
    <property type="match status" value="1"/>
</dbReference>
<dbReference type="GO" id="GO:0016787">
    <property type="term" value="F:hydrolase activity"/>
    <property type="evidence" value="ECO:0007669"/>
    <property type="project" value="UniProtKB-KW"/>
</dbReference>
<dbReference type="EMBL" id="CBXI010000045">
    <property type="protein sequence ID" value="CDL92957.1"/>
    <property type="molecule type" value="Genomic_DNA"/>
</dbReference>
<evidence type="ECO:0000259" key="1">
    <source>
        <dbReference type="Pfam" id="PF00561"/>
    </source>
</evidence>